<keyword evidence="9" id="KW-1071">Ligand-gated ion channel</keyword>
<dbReference type="GO" id="GO:0015276">
    <property type="term" value="F:ligand-gated monoatomic ion channel activity"/>
    <property type="evidence" value="ECO:0007669"/>
    <property type="project" value="InterPro"/>
</dbReference>
<evidence type="ECO:0000256" key="1">
    <source>
        <dbReference type="ARBA" id="ARBA00004141"/>
    </source>
</evidence>
<keyword evidence="3 11" id="KW-0812">Transmembrane</keyword>
<dbReference type="InterPro" id="IPR001320">
    <property type="entry name" value="Iontro_rcpt_C"/>
</dbReference>
<keyword evidence="5" id="KW-0406">Ion transport</keyword>
<name>A0A2G9HNU1_9LAMI</name>
<dbReference type="EMBL" id="NKXS01001318">
    <property type="protein sequence ID" value="PIN19195.1"/>
    <property type="molecule type" value="Genomic_DNA"/>
</dbReference>
<dbReference type="Gene3D" id="3.40.190.10">
    <property type="entry name" value="Periplasmic binding protein-like II"/>
    <property type="match status" value="1"/>
</dbReference>
<feature type="chain" id="PRO_5013648018" description="Ionotropic glutamate receptor C-terminal domain-containing protein" evidence="12">
    <location>
        <begin position="22"/>
        <end position="686"/>
    </location>
</feature>
<accession>A0A2G9HNU1</accession>
<dbReference type="OrthoDB" id="5984008at2759"/>
<dbReference type="InterPro" id="IPR019594">
    <property type="entry name" value="Glu/Gly-bd"/>
</dbReference>
<evidence type="ECO:0000256" key="9">
    <source>
        <dbReference type="ARBA" id="ARBA00023286"/>
    </source>
</evidence>
<dbReference type="Pfam" id="PF01094">
    <property type="entry name" value="ANF_receptor"/>
    <property type="match status" value="1"/>
</dbReference>
<organism evidence="14 15">
    <name type="scientific">Handroanthus impetiginosus</name>
    <dbReference type="NCBI Taxonomy" id="429701"/>
    <lineage>
        <taxon>Eukaryota</taxon>
        <taxon>Viridiplantae</taxon>
        <taxon>Streptophyta</taxon>
        <taxon>Embryophyta</taxon>
        <taxon>Tracheophyta</taxon>
        <taxon>Spermatophyta</taxon>
        <taxon>Magnoliopsida</taxon>
        <taxon>eudicotyledons</taxon>
        <taxon>Gunneridae</taxon>
        <taxon>Pentapetalae</taxon>
        <taxon>asterids</taxon>
        <taxon>lamiids</taxon>
        <taxon>Lamiales</taxon>
        <taxon>Bignoniaceae</taxon>
        <taxon>Crescentiina</taxon>
        <taxon>Tabebuia alliance</taxon>
        <taxon>Handroanthus</taxon>
    </lineage>
</organism>
<dbReference type="GO" id="GO:0016020">
    <property type="term" value="C:membrane"/>
    <property type="evidence" value="ECO:0007669"/>
    <property type="project" value="UniProtKB-SubCell"/>
</dbReference>
<evidence type="ECO:0000256" key="7">
    <source>
        <dbReference type="ARBA" id="ARBA00023170"/>
    </source>
</evidence>
<keyword evidence="10" id="KW-0407">Ion channel</keyword>
<dbReference type="Gene3D" id="3.40.50.2300">
    <property type="match status" value="1"/>
</dbReference>
<reference evidence="15" key="1">
    <citation type="journal article" date="2018" name="Gigascience">
        <title>Genome assembly of the Pink Ipe (Handroanthus impetiginosus, Bignoniaceae), a highly valued, ecologically keystone Neotropical timber forest tree.</title>
        <authorList>
            <person name="Silva-Junior O.B."/>
            <person name="Grattapaglia D."/>
            <person name="Novaes E."/>
            <person name="Collevatti R.G."/>
        </authorList>
    </citation>
    <scope>NUCLEOTIDE SEQUENCE [LARGE SCALE GENOMIC DNA]</scope>
    <source>
        <strain evidence="15">cv. UFG-1</strain>
    </source>
</reference>
<evidence type="ECO:0000256" key="2">
    <source>
        <dbReference type="ARBA" id="ARBA00022448"/>
    </source>
</evidence>
<evidence type="ECO:0000313" key="15">
    <source>
        <dbReference type="Proteomes" id="UP000231279"/>
    </source>
</evidence>
<evidence type="ECO:0000256" key="6">
    <source>
        <dbReference type="ARBA" id="ARBA00023136"/>
    </source>
</evidence>
<dbReference type="InterPro" id="IPR001828">
    <property type="entry name" value="ANF_lig-bd_rcpt"/>
</dbReference>
<evidence type="ECO:0000313" key="14">
    <source>
        <dbReference type="EMBL" id="PIN19195.1"/>
    </source>
</evidence>
<evidence type="ECO:0000259" key="13">
    <source>
        <dbReference type="SMART" id="SM00079"/>
    </source>
</evidence>
<dbReference type="Proteomes" id="UP000231279">
    <property type="component" value="Unassembled WGS sequence"/>
</dbReference>
<evidence type="ECO:0000256" key="5">
    <source>
        <dbReference type="ARBA" id="ARBA00023065"/>
    </source>
</evidence>
<feature type="domain" description="Ionotropic glutamate receptor C-terminal" evidence="13">
    <location>
        <begin position="375"/>
        <end position="600"/>
    </location>
</feature>
<dbReference type="InterPro" id="IPR015683">
    <property type="entry name" value="Ionotropic_Glu_rcpt"/>
</dbReference>
<comment type="subcellular location">
    <subcellularLocation>
        <location evidence="1">Membrane</location>
        <topology evidence="1">Multi-pass membrane protein</topology>
    </subcellularLocation>
</comment>
<keyword evidence="6 11" id="KW-0472">Membrane</keyword>
<dbReference type="SUPFAM" id="SSF53850">
    <property type="entry name" value="Periplasmic binding protein-like II"/>
    <property type="match status" value="1"/>
</dbReference>
<dbReference type="STRING" id="429701.A0A2G9HNU1"/>
<dbReference type="AlphaFoldDB" id="A0A2G9HNU1"/>
<evidence type="ECO:0000256" key="10">
    <source>
        <dbReference type="ARBA" id="ARBA00023303"/>
    </source>
</evidence>
<keyword evidence="12" id="KW-0732">Signal</keyword>
<comment type="caution">
    <text evidence="14">The sequence shown here is derived from an EMBL/GenBank/DDBJ whole genome shotgun (WGS) entry which is preliminary data.</text>
</comment>
<proteinExistence type="predicted"/>
<feature type="transmembrane region" description="Helical" evidence="11">
    <location>
        <begin position="623"/>
        <end position="645"/>
    </location>
</feature>
<evidence type="ECO:0000256" key="4">
    <source>
        <dbReference type="ARBA" id="ARBA00022989"/>
    </source>
</evidence>
<gene>
    <name evidence="14" type="ORF">CDL12_08122</name>
</gene>
<evidence type="ECO:0000256" key="3">
    <source>
        <dbReference type="ARBA" id="ARBA00022692"/>
    </source>
</evidence>
<keyword evidence="7" id="KW-0675">Receptor</keyword>
<dbReference type="Pfam" id="PF10613">
    <property type="entry name" value="Lig_chan-Glu_bd"/>
    <property type="match status" value="1"/>
</dbReference>
<keyword evidence="2" id="KW-0813">Transport</keyword>
<dbReference type="InterPro" id="IPR028082">
    <property type="entry name" value="Peripla_BP_I"/>
</dbReference>
<keyword evidence="15" id="KW-1185">Reference proteome</keyword>
<evidence type="ECO:0000256" key="11">
    <source>
        <dbReference type="SAM" id="Phobius"/>
    </source>
</evidence>
<evidence type="ECO:0000256" key="8">
    <source>
        <dbReference type="ARBA" id="ARBA00023180"/>
    </source>
</evidence>
<dbReference type="PANTHER" id="PTHR34836">
    <property type="entry name" value="OS06G0188250 PROTEIN"/>
    <property type="match status" value="1"/>
</dbReference>
<feature type="signal peptide" evidence="12">
    <location>
        <begin position="1"/>
        <end position="21"/>
    </location>
</feature>
<dbReference type="SMART" id="SM00079">
    <property type="entry name" value="PBPe"/>
    <property type="match status" value="1"/>
</dbReference>
<sequence>MKTVAFFLCVLLLRFPSRFYAYEHKVSLQDNGDKVNVNVGVIVDVGSWVGKVVRSCIATAVSDFYNQNTGYRTRIALHFRDSRGDSLYSITAALELLENVEVHEIIIPKISNEELFLARLADKANHPYFIQLATDENIRFSGISAFLQAFKWRRFVFLYEDTADARQTQTYVHDILQENHLDVAYETALSLRSADDQIINELRQVLMIEVSIILVHLSPSLASQVFIRVNLGMMSKGFGWIVTSKTMNFLDSLDSSVYESMQRVIGFKSNVSESSKIQNLTLSWRREFHQGEPDVEIRELNSFGMKHSENWAEGAGLNLLGFGRLKVSNISSAILSKITSSQFREFGGQFQLQDIYEILNVIGRRERRVGFWNSAYGLTKELVNLYHDQQNNKTTFGGFCIDVFQASVDRLRYEISFKYIFFYNHYGSYSNLVYQVYLENYDAAVGDTTILSNRSKFVDFTLPYTCVRPGCLLRFAASTLVYAHRERLQSNVSKFVVSAWFSLLTIEWIKLSKSGYIGYPANSLIRASNVSNLNFKDNRLKPFQQGRKKGGVDAIVDELPYLKIFVAMYPHDYAMIESSMITGGFGFAFPRGSLLKWFSSQLSPLPEDNEPPSNPDTLSNDKFFGLFILSGISKSIAILILLIFLLHEKLSINYYMITVLARGKLILILRYFYPRMVNIIDEEDAR</sequence>
<keyword evidence="4 11" id="KW-1133">Transmembrane helix</keyword>
<protein>
    <recommendedName>
        <fullName evidence="13">Ionotropic glutamate receptor C-terminal domain-containing protein</fullName>
    </recommendedName>
</protein>
<keyword evidence="8" id="KW-0325">Glycoprotein</keyword>
<dbReference type="SUPFAM" id="SSF53822">
    <property type="entry name" value="Periplasmic binding protein-like I"/>
    <property type="match status" value="1"/>
</dbReference>
<evidence type="ECO:0000256" key="12">
    <source>
        <dbReference type="SAM" id="SignalP"/>
    </source>
</evidence>
<dbReference type="PANTHER" id="PTHR34836:SF6">
    <property type="entry name" value="PERIPLASMIC BINDING PROTEIN-LIKE I"/>
    <property type="match status" value="1"/>
</dbReference>